<dbReference type="KEGG" id="cge:113834620"/>
<reference evidence="2" key="2">
    <citation type="journal article" date="2020" name="Biotechnol. Bioeng.">
        <title>Chromosome-scale scaffolds for the Chinese hamster reference genome assembly to facilitate the study of the CHO epigenome.</title>
        <authorList>
            <person name="Hilliard W."/>
            <person name="MacDonald M."/>
            <person name="Lee K.H."/>
        </authorList>
    </citation>
    <scope>NUCLEOTIDE SEQUENCE [LARGE SCALE GENOMIC DNA]</scope>
    <source>
        <strain evidence="2">17A/GY</strain>
    </source>
</reference>
<gene>
    <name evidence="3" type="primary">LOC113834620</name>
</gene>
<evidence type="ECO:0000313" key="3">
    <source>
        <dbReference type="RefSeq" id="XP_027260849.1"/>
    </source>
</evidence>
<name>A0A9J7JHP9_CRIGR</name>
<organism evidence="2 3">
    <name type="scientific">Cricetulus griseus</name>
    <name type="common">Chinese hamster</name>
    <name type="synonym">Cricetulus barabensis griseus</name>
    <dbReference type="NCBI Taxonomy" id="10029"/>
    <lineage>
        <taxon>Eukaryota</taxon>
        <taxon>Metazoa</taxon>
        <taxon>Chordata</taxon>
        <taxon>Craniata</taxon>
        <taxon>Vertebrata</taxon>
        <taxon>Euteleostomi</taxon>
        <taxon>Mammalia</taxon>
        <taxon>Eutheria</taxon>
        <taxon>Euarchontoglires</taxon>
        <taxon>Glires</taxon>
        <taxon>Rodentia</taxon>
        <taxon>Myomorpha</taxon>
        <taxon>Muroidea</taxon>
        <taxon>Cricetidae</taxon>
        <taxon>Cricetinae</taxon>
        <taxon>Cricetulus</taxon>
    </lineage>
</organism>
<reference evidence="3" key="3">
    <citation type="submission" date="2025-08" db="UniProtKB">
        <authorList>
            <consortium name="RefSeq"/>
        </authorList>
    </citation>
    <scope>IDENTIFICATION</scope>
    <source>
        <strain evidence="3">17A/GY</strain>
        <tissue evidence="3">Liver</tissue>
    </source>
</reference>
<feature type="region of interest" description="Disordered" evidence="1">
    <location>
        <begin position="1"/>
        <end position="44"/>
    </location>
</feature>
<dbReference type="RefSeq" id="XP_027260849.1">
    <property type="nucleotide sequence ID" value="XM_027405048.1"/>
</dbReference>
<evidence type="ECO:0000256" key="1">
    <source>
        <dbReference type="SAM" id="MobiDB-lite"/>
    </source>
</evidence>
<keyword evidence="2" id="KW-1185">Reference proteome</keyword>
<feature type="compositionally biased region" description="Polar residues" evidence="1">
    <location>
        <begin position="34"/>
        <end position="44"/>
    </location>
</feature>
<dbReference type="GeneID" id="113834620"/>
<protein>
    <submittedName>
        <fullName evidence="3">NHP2-like protein 1</fullName>
    </submittedName>
</protein>
<proteinExistence type="predicted"/>
<accession>A0A9J7JHP9</accession>
<dbReference type="Proteomes" id="UP001108280">
    <property type="component" value="Chromosome 3"/>
</dbReference>
<feature type="compositionally biased region" description="Basic and acidic residues" evidence="1">
    <location>
        <begin position="23"/>
        <end position="33"/>
    </location>
</feature>
<reference evidence="2" key="1">
    <citation type="journal article" date="2018" name="Biotechnol. Bioeng.">
        <title>A reference genome of the Chinese hamster based on a hybrid assembly strategy.</title>
        <authorList>
            <person name="Rupp O."/>
            <person name="MacDonald M.L."/>
            <person name="Li S."/>
            <person name="Dhiman H."/>
            <person name="Polson S."/>
            <person name="Griep S."/>
            <person name="Heffner K."/>
            <person name="Hernandez I."/>
            <person name="Brinkrolf K."/>
            <person name="Jadhav V."/>
            <person name="Samoudi M."/>
            <person name="Hao H."/>
            <person name="Kingham B."/>
            <person name="Goesmann A."/>
            <person name="Betenbaugh M.J."/>
            <person name="Lewis N.E."/>
            <person name="Borth N."/>
            <person name="Lee K.H."/>
        </authorList>
    </citation>
    <scope>NUCLEOTIDE SEQUENCE [LARGE SCALE GENOMIC DNA]</scope>
    <source>
        <strain evidence="2">17A/GY</strain>
    </source>
</reference>
<sequence length="113" mass="12700">MTHKANLHRCPLESVQQSRTHKQLWEGEKETTNPHRGNSECSMNPDTEVSIVLHHPLLWTRTRSSPGSLCSTQALGQTDLCTSRPVTACPVSLREGTQQKQQIRSTLQSTERP</sequence>
<dbReference type="InterPro" id="IPR029064">
    <property type="entry name" value="Ribosomal_eL30-like_sf"/>
</dbReference>
<dbReference type="Gene3D" id="3.30.1330.30">
    <property type="match status" value="1"/>
</dbReference>
<feature type="compositionally biased region" description="Polar residues" evidence="1">
    <location>
        <begin position="95"/>
        <end position="113"/>
    </location>
</feature>
<evidence type="ECO:0000313" key="2">
    <source>
        <dbReference type="Proteomes" id="UP001108280"/>
    </source>
</evidence>
<dbReference type="AlphaFoldDB" id="A0A9J7JHP9"/>
<feature type="region of interest" description="Disordered" evidence="1">
    <location>
        <begin position="93"/>
        <end position="113"/>
    </location>
</feature>